<gene>
    <name evidence="1" type="ORF">BDR25DRAFT_355972</name>
</gene>
<reference evidence="1" key="1">
    <citation type="journal article" date="2020" name="Stud. Mycol.">
        <title>101 Dothideomycetes genomes: a test case for predicting lifestyles and emergence of pathogens.</title>
        <authorList>
            <person name="Haridas S."/>
            <person name="Albert R."/>
            <person name="Binder M."/>
            <person name="Bloem J."/>
            <person name="Labutti K."/>
            <person name="Salamov A."/>
            <person name="Andreopoulos B."/>
            <person name="Baker S."/>
            <person name="Barry K."/>
            <person name="Bills G."/>
            <person name="Bluhm B."/>
            <person name="Cannon C."/>
            <person name="Castanera R."/>
            <person name="Culley D."/>
            <person name="Daum C."/>
            <person name="Ezra D."/>
            <person name="Gonzalez J."/>
            <person name="Henrissat B."/>
            <person name="Kuo A."/>
            <person name="Liang C."/>
            <person name="Lipzen A."/>
            <person name="Lutzoni F."/>
            <person name="Magnuson J."/>
            <person name="Mondo S."/>
            <person name="Nolan M."/>
            <person name="Ohm R."/>
            <person name="Pangilinan J."/>
            <person name="Park H.-J."/>
            <person name="Ramirez L."/>
            <person name="Alfaro M."/>
            <person name="Sun H."/>
            <person name="Tritt A."/>
            <person name="Yoshinaga Y."/>
            <person name="Zwiers L.-H."/>
            <person name="Turgeon B."/>
            <person name="Goodwin S."/>
            <person name="Spatafora J."/>
            <person name="Crous P."/>
            <person name="Grigoriev I."/>
        </authorList>
    </citation>
    <scope>NUCLEOTIDE SEQUENCE</scope>
    <source>
        <strain evidence="1">ATCC 200398</strain>
    </source>
</reference>
<organism evidence="1 2">
    <name type="scientific">Lindgomyces ingoldianus</name>
    <dbReference type="NCBI Taxonomy" id="673940"/>
    <lineage>
        <taxon>Eukaryota</taxon>
        <taxon>Fungi</taxon>
        <taxon>Dikarya</taxon>
        <taxon>Ascomycota</taxon>
        <taxon>Pezizomycotina</taxon>
        <taxon>Dothideomycetes</taxon>
        <taxon>Pleosporomycetidae</taxon>
        <taxon>Pleosporales</taxon>
        <taxon>Lindgomycetaceae</taxon>
        <taxon>Lindgomyces</taxon>
    </lineage>
</organism>
<protein>
    <submittedName>
        <fullName evidence="1">Uncharacterized protein</fullName>
    </submittedName>
</protein>
<keyword evidence="2" id="KW-1185">Reference proteome</keyword>
<sequence>MACANTHDSRRHRLIGSRRAGRNLLRLCIVNALAIGRVPFNGAPNGCKRHDAGLLEPWLLRINKALSKVDSAASFMLGWARCINYLKPNNSVPTGSLKMLQSNPQANMQLYTLTDFVIRQYSFFHPIKSTNTAQLVVISQQLHFRSAYLAFLNLNPRE</sequence>
<comment type="caution">
    <text evidence="1">The sequence shown here is derived from an EMBL/GenBank/DDBJ whole genome shotgun (WGS) entry which is preliminary data.</text>
</comment>
<proteinExistence type="predicted"/>
<evidence type="ECO:0000313" key="2">
    <source>
        <dbReference type="Proteomes" id="UP000799755"/>
    </source>
</evidence>
<evidence type="ECO:0000313" key="1">
    <source>
        <dbReference type="EMBL" id="KAF2469714.1"/>
    </source>
</evidence>
<name>A0ACB6QRR7_9PLEO</name>
<accession>A0ACB6QRR7</accession>
<dbReference type="EMBL" id="MU003510">
    <property type="protein sequence ID" value="KAF2469714.1"/>
    <property type="molecule type" value="Genomic_DNA"/>
</dbReference>
<dbReference type="Proteomes" id="UP000799755">
    <property type="component" value="Unassembled WGS sequence"/>
</dbReference>